<dbReference type="SUPFAM" id="SSF50969">
    <property type="entry name" value="YVTN repeat-like/Quinoprotein amine dehydrogenase"/>
    <property type="match status" value="1"/>
</dbReference>
<dbReference type="PROSITE" id="PS51257">
    <property type="entry name" value="PROKAR_LIPOPROTEIN"/>
    <property type="match status" value="1"/>
</dbReference>
<evidence type="ECO:0008006" key="3">
    <source>
        <dbReference type="Google" id="ProtNLM"/>
    </source>
</evidence>
<reference evidence="1 2" key="1">
    <citation type="submission" date="2015-06" db="EMBL/GenBank/DDBJ databases">
        <title>Genome sequencing of Thermotogales isolates from hydrothermal vents.</title>
        <authorList>
            <person name="Haverkamp T.H."/>
            <person name="Kublanov I.V."/>
            <person name="Nesbo C.L."/>
        </authorList>
    </citation>
    <scope>NUCLEOTIDE SEQUENCE [LARGE SCALE GENOMIC DNA]</scope>
    <source>
        <strain evidence="2">ik275mar</strain>
    </source>
</reference>
<dbReference type="InterPro" id="IPR011042">
    <property type="entry name" value="6-blade_b-propeller_TolB-like"/>
</dbReference>
<dbReference type="InterPro" id="IPR011044">
    <property type="entry name" value="Quino_amine_DH_bsu"/>
</dbReference>
<dbReference type="Gene3D" id="2.120.10.30">
    <property type="entry name" value="TolB, C-terminal domain"/>
    <property type="match status" value="1"/>
</dbReference>
<organism evidence="1 2">
    <name type="scientific">Thermosipho affectus</name>
    <dbReference type="NCBI Taxonomy" id="660294"/>
    <lineage>
        <taxon>Bacteria</taxon>
        <taxon>Thermotogati</taxon>
        <taxon>Thermotogota</taxon>
        <taxon>Thermotogae</taxon>
        <taxon>Thermotogales</taxon>
        <taxon>Fervidobacteriaceae</taxon>
        <taxon>Thermosipho</taxon>
    </lineage>
</organism>
<sequence>MKKIIVVFLILTVSCFAILTEEQSRQFLSEAIKLWGKGDFQAASKKMDDAITGSISAREIPWFWYFKAKVDIYNDRVDIAKENLETLLTFTNIEEIRDLYNKISIFNNPESVEINGYDFKFVEEYMGKEGLTEYFYSPVGLAVYGEIIYLIDKENKRLIKIKNGSIVDIKKLSFTPKSIATDSFGNLYISSNDAIYKNGKLLYSNLKSPIIAGVDRAGRIIVVDTTKIYAFGDKKTEKMLPIPTITLDCEINYENLYILDAYSGKILVYDLYTFKKKGEIPLKEKIWSFEVTPAGRIIYFIGNKIYVDGRQFEVNSTPMFIEYSYPNLFVIDWKEDVVKRYLLKDDLPIFVKVEDFETKDATLTLNVSVEDFFGNDIYLASEFLNLYEEDVREYIDINGKTITKDATNIASKNLLTDRFLGKTLYEDKNWKYTGGAKIAFKNRGKYVWQLTYNYAKIFPIPLVRVAVKFEMFDKKYSDIVIYTEDVISGEASKGD</sequence>
<keyword evidence="2" id="KW-1185">Reference proteome</keyword>
<dbReference type="Proteomes" id="UP000242616">
    <property type="component" value="Unassembled WGS sequence"/>
</dbReference>
<dbReference type="EMBL" id="LBFC01000018">
    <property type="protein sequence ID" value="ONN27140.1"/>
    <property type="molecule type" value="Genomic_DNA"/>
</dbReference>
<name>A0ABX3IH44_9BACT</name>
<evidence type="ECO:0000313" key="2">
    <source>
        <dbReference type="Proteomes" id="UP000242616"/>
    </source>
</evidence>
<evidence type="ECO:0000313" key="1">
    <source>
        <dbReference type="EMBL" id="ONN27140.1"/>
    </source>
</evidence>
<dbReference type="RefSeq" id="WP_075665914.1">
    <property type="nucleotide sequence ID" value="NZ_LBFC01000018.1"/>
</dbReference>
<accession>A0ABX3IH44</accession>
<comment type="caution">
    <text evidence="1">The sequence shown here is derived from an EMBL/GenBank/DDBJ whole genome shotgun (WGS) entry which is preliminary data.</text>
</comment>
<gene>
    <name evidence="1" type="ORF">XJ44_04970</name>
</gene>
<protein>
    <recommendedName>
        <fullName evidence="3">Lipoprotein</fullName>
    </recommendedName>
</protein>
<proteinExistence type="predicted"/>